<organism evidence="1 2">
    <name type="scientific">Aquella oligotrophica</name>
    <dbReference type="NCBI Taxonomy" id="2067065"/>
    <lineage>
        <taxon>Bacteria</taxon>
        <taxon>Pseudomonadati</taxon>
        <taxon>Pseudomonadota</taxon>
        <taxon>Betaproteobacteria</taxon>
        <taxon>Neisseriales</taxon>
        <taxon>Neisseriaceae</taxon>
        <taxon>Aquella</taxon>
    </lineage>
</organism>
<dbReference type="InterPro" id="IPR010451">
    <property type="entry name" value="Acetoacetate_decarboxylase"/>
</dbReference>
<dbReference type="SUPFAM" id="SSF160104">
    <property type="entry name" value="Acetoacetate decarboxylase-like"/>
    <property type="match status" value="1"/>
</dbReference>
<dbReference type="Proteomes" id="UP000236655">
    <property type="component" value="Chromosome"/>
</dbReference>
<proteinExistence type="predicted"/>
<dbReference type="Gene3D" id="2.40.400.10">
    <property type="entry name" value="Acetoacetate decarboxylase-like"/>
    <property type="match status" value="1"/>
</dbReference>
<dbReference type="RefSeq" id="WP_102950334.1">
    <property type="nucleotide sequence ID" value="NZ_CP024847.1"/>
</dbReference>
<dbReference type="Pfam" id="PF06314">
    <property type="entry name" value="ADC"/>
    <property type="match status" value="1"/>
</dbReference>
<keyword evidence="2" id="KW-1185">Reference proteome</keyword>
<evidence type="ECO:0000313" key="1">
    <source>
        <dbReference type="EMBL" id="AUR51034.1"/>
    </source>
</evidence>
<gene>
    <name evidence="1" type="ORF">CUN60_01510</name>
</gene>
<dbReference type="EMBL" id="CP024847">
    <property type="protein sequence ID" value="AUR51034.1"/>
    <property type="molecule type" value="Genomic_DNA"/>
</dbReference>
<sequence>MKIADIKKNAFAMPLTSPSALQIDYSFGNREYLIIAYETDLDALQAVVPEPLKVTSNIVKFEFMKMPDAHGFGSFTEAGQVIEVEFDGKPGTYSHMMFLDDLAPIAAGREIWGFPKKYASPKLEIDVDTLLGTLHYNSVTVAVGTMGFKYQPLDIAKMHKNLTEIPNYLIKIIPHANGKEASLCQLVRYFLKDVTVHGAWTGPAALQLFEHALAPVAKLPVRKVISGTHLIADLTLGFGEVVYDYLKD</sequence>
<dbReference type="EC" id="4.1.1.4" evidence="1"/>
<name>A0A2I7N3J2_9NEIS</name>
<dbReference type="OrthoDB" id="1633687at2"/>
<dbReference type="KEGG" id="nba:CUN60_01510"/>
<protein>
    <submittedName>
        <fullName evidence="1">Acetoacetate decarboxylase</fullName>
        <ecNumber evidence="1">4.1.1.4</ecNumber>
    </submittedName>
</protein>
<dbReference type="NCBIfam" id="NF002614">
    <property type="entry name" value="PRK02265.1"/>
    <property type="match status" value="1"/>
</dbReference>
<evidence type="ECO:0000313" key="2">
    <source>
        <dbReference type="Proteomes" id="UP000236655"/>
    </source>
</evidence>
<reference evidence="2" key="1">
    <citation type="submission" date="2017-11" db="EMBL/GenBank/DDBJ databases">
        <authorList>
            <person name="Chan K.G."/>
            <person name="Lee L.S."/>
        </authorList>
    </citation>
    <scope>NUCLEOTIDE SEQUENCE [LARGE SCALE GENOMIC DNA]</scope>
    <source>
        <strain evidence="2">DSM 100970</strain>
    </source>
</reference>
<accession>A0A2I7N3J2</accession>
<dbReference type="InterPro" id="IPR023375">
    <property type="entry name" value="ADC_dom_sf"/>
</dbReference>
<keyword evidence="1" id="KW-0456">Lyase</keyword>
<dbReference type="GO" id="GO:0047602">
    <property type="term" value="F:acetoacetate decarboxylase activity"/>
    <property type="evidence" value="ECO:0007669"/>
    <property type="project" value="UniProtKB-EC"/>
</dbReference>
<dbReference type="AlphaFoldDB" id="A0A2I7N3J2"/>